<proteinExistence type="inferred from homology"/>
<accession>A0ABS0BAI8</accession>
<evidence type="ECO:0000313" key="6">
    <source>
        <dbReference type="Proteomes" id="UP001429984"/>
    </source>
</evidence>
<dbReference type="SUPFAM" id="SSF53448">
    <property type="entry name" value="Nucleotide-diphospho-sugar transferases"/>
    <property type="match status" value="1"/>
</dbReference>
<evidence type="ECO:0000256" key="1">
    <source>
        <dbReference type="ARBA" id="ARBA00006739"/>
    </source>
</evidence>
<dbReference type="Gene3D" id="3.90.550.10">
    <property type="entry name" value="Spore Coat Polysaccharide Biosynthesis Protein SpsA, Chain A"/>
    <property type="match status" value="1"/>
</dbReference>
<feature type="domain" description="Glycosyltransferase 2-like" evidence="4">
    <location>
        <begin position="18"/>
        <end position="122"/>
    </location>
</feature>
<sequence length="347" mass="38606">MAVIFHPGLNPLARPRVSVCIANYDGEALLPTCLDSVLAQQTHAAIEILVHDDASHDGSLALLQARYPQVHVLASTENVGFCVGNNRIVARARGDYVLLLNNDAALAPDAIGRLLEMAELTGRPAILTLPQLDWETNALVDRGCLLDPFFNPIPNVDPTRDDVAYVIGACLWCPREAWHALGGFPEWMESIGEDLYLCNLARLRGMPVRALRESHYRHRQGATFGGNRADGGLRTSIRRRRLSERNKTRALMVLAPGVSMWPLLAAHLAALACEGIALSLLRRDATLLREVYLPALATPFRECAVLRVRRREAQESRTVSTRKWFSAVRWQLRKLAMLRRYGVPTVT</sequence>
<dbReference type="Pfam" id="PF00535">
    <property type="entry name" value="Glycos_transf_2"/>
    <property type="match status" value="1"/>
</dbReference>
<evidence type="ECO:0000313" key="5">
    <source>
        <dbReference type="EMBL" id="MBF6025868.1"/>
    </source>
</evidence>
<name>A0ABS0BAI8_9GAMM</name>
<protein>
    <submittedName>
        <fullName evidence="5">Glycosyltransferase</fullName>
    </submittedName>
</protein>
<dbReference type="InterPro" id="IPR029044">
    <property type="entry name" value="Nucleotide-diphossugar_trans"/>
</dbReference>
<dbReference type="EMBL" id="JADLZT010000012">
    <property type="protein sequence ID" value="MBF6025868.1"/>
    <property type="molecule type" value="Genomic_DNA"/>
</dbReference>
<dbReference type="PANTHER" id="PTHR43179:SF12">
    <property type="entry name" value="GALACTOFURANOSYLTRANSFERASE GLFT2"/>
    <property type="match status" value="1"/>
</dbReference>
<dbReference type="RefSeq" id="WP_194932473.1">
    <property type="nucleotide sequence ID" value="NZ_JADLZT010000012.1"/>
</dbReference>
<evidence type="ECO:0000259" key="4">
    <source>
        <dbReference type="Pfam" id="PF00535"/>
    </source>
</evidence>
<evidence type="ECO:0000256" key="2">
    <source>
        <dbReference type="ARBA" id="ARBA00022676"/>
    </source>
</evidence>
<keyword evidence="2" id="KW-0328">Glycosyltransferase</keyword>
<dbReference type="Proteomes" id="UP001429984">
    <property type="component" value="Unassembled WGS sequence"/>
</dbReference>
<keyword evidence="3" id="KW-0808">Transferase</keyword>
<evidence type="ECO:0000256" key="3">
    <source>
        <dbReference type="ARBA" id="ARBA00022679"/>
    </source>
</evidence>
<keyword evidence="6" id="KW-1185">Reference proteome</keyword>
<dbReference type="PANTHER" id="PTHR43179">
    <property type="entry name" value="RHAMNOSYLTRANSFERASE WBBL"/>
    <property type="match status" value="1"/>
</dbReference>
<dbReference type="InterPro" id="IPR001173">
    <property type="entry name" value="Glyco_trans_2-like"/>
</dbReference>
<organism evidence="5 6">
    <name type="scientific">Lysobacter niastensis</name>
    <dbReference type="NCBI Taxonomy" id="380629"/>
    <lineage>
        <taxon>Bacteria</taxon>
        <taxon>Pseudomonadati</taxon>
        <taxon>Pseudomonadota</taxon>
        <taxon>Gammaproteobacteria</taxon>
        <taxon>Lysobacterales</taxon>
        <taxon>Lysobacteraceae</taxon>
        <taxon>Lysobacter</taxon>
    </lineage>
</organism>
<comment type="similarity">
    <text evidence="1">Belongs to the glycosyltransferase 2 family.</text>
</comment>
<comment type="caution">
    <text evidence="5">The sequence shown here is derived from an EMBL/GenBank/DDBJ whole genome shotgun (WGS) entry which is preliminary data.</text>
</comment>
<reference evidence="5 6" key="1">
    <citation type="submission" date="2020-11" db="EMBL/GenBank/DDBJ databases">
        <title>Draft Genome Sequence and Secondary Metabolite Biosynthetic Potential of the Lysobacter niastensis Type strain DSM 18481.</title>
        <authorList>
            <person name="Turrini P."/>
            <person name="Artuso I."/>
            <person name="Tescari M."/>
            <person name="Lugli G.A."/>
            <person name="Frangipani E."/>
            <person name="Ventura M."/>
            <person name="Visca P."/>
        </authorList>
    </citation>
    <scope>NUCLEOTIDE SEQUENCE [LARGE SCALE GENOMIC DNA]</scope>
    <source>
        <strain evidence="5 6">DSM 18481</strain>
    </source>
</reference>
<gene>
    <name evidence="5" type="ORF">IU514_17705</name>
</gene>